<evidence type="ECO:0000259" key="1">
    <source>
        <dbReference type="PROSITE" id="PS50125"/>
    </source>
</evidence>
<dbReference type="PANTHER" id="PTHR43081">
    <property type="entry name" value="ADENYLATE CYCLASE, TERMINAL-DIFFERENTIATION SPECIFIC-RELATED"/>
    <property type="match status" value="1"/>
</dbReference>
<dbReference type="InterPro" id="IPR001054">
    <property type="entry name" value="A/G_cyclase"/>
</dbReference>
<dbReference type="GO" id="GO:0035556">
    <property type="term" value="P:intracellular signal transduction"/>
    <property type="evidence" value="ECO:0007669"/>
    <property type="project" value="InterPro"/>
</dbReference>
<dbReference type="SUPFAM" id="SSF55073">
    <property type="entry name" value="Nucleotide cyclase"/>
    <property type="match status" value="1"/>
</dbReference>
<dbReference type="Proteomes" id="UP000565723">
    <property type="component" value="Unassembled WGS sequence"/>
</dbReference>
<dbReference type="InterPro" id="IPR029787">
    <property type="entry name" value="Nucleotide_cyclase"/>
</dbReference>
<protein>
    <submittedName>
        <fullName evidence="2">Adenylate/guanylate cyclase domain-containing protein</fullName>
    </submittedName>
</protein>
<name>A0A850LM13_9RHOB</name>
<evidence type="ECO:0000313" key="2">
    <source>
        <dbReference type="EMBL" id="NVK98820.1"/>
    </source>
</evidence>
<dbReference type="AlphaFoldDB" id="A0A850LM13"/>
<evidence type="ECO:0000313" key="3">
    <source>
        <dbReference type="Proteomes" id="UP000565723"/>
    </source>
</evidence>
<comment type="caution">
    <text evidence="2">The sequence shown here is derived from an EMBL/GenBank/DDBJ whole genome shotgun (WGS) entry which is preliminary data.</text>
</comment>
<proteinExistence type="predicted"/>
<reference evidence="2 3" key="1">
    <citation type="journal article" date="2020" name="Proc. Natl. Acad. Sci. U.S.A.">
        <title>Ecological drivers of bacterial community assembly in synthetic phycospheres.</title>
        <authorList>
            <person name="Fu H."/>
            <person name="Uchimiya M."/>
            <person name="Gore J."/>
            <person name="Moran M.A."/>
        </authorList>
    </citation>
    <scope>NUCLEOTIDE SEQUENCE [LARGE SCALE GENOMIC DNA]</scope>
    <source>
        <strain evidence="2">HF-Din03</strain>
    </source>
</reference>
<feature type="domain" description="Guanylate cyclase" evidence="1">
    <location>
        <begin position="207"/>
        <end position="341"/>
    </location>
</feature>
<sequence>MEAAAALNNWMMTTGRRSGDPVGIVSHLCASLVDAGVPLWRVNIGQRFANPLLIAWGVVWTPDGTEVYDVTHARMLTDGYIGSAFEYILENQRPLHKSLRGLDPARDHASYLEFAAEGGTDYYATLLDYGDGSQHGCTFATRAEDGFSPKHLALIEAIKPGLSSAMEPITMRKSTQSLLRTYLGDGPSSAVWNGAIKRSERSTLEAVIMFSDLRGFTAFSDTQSEQEVFDALDGYFEVVVQSVEGNGGDVLKFMGDGVLSVFPISGRADKAARCRQSALAAQAVLAGLATLNEHRAAQGKTRLDIGIGLNAGQVSYGNIGSQGRLDFTVLGGAVNVASRVEGLTKTIGAPVLATASVAQHAPDLFASHGRHEVRGLVDTVEIFGLVETSP</sequence>
<dbReference type="InterPro" id="IPR050697">
    <property type="entry name" value="Adenylyl/Guanylyl_Cyclase_3/4"/>
</dbReference>
<dbReference type="EMBL" id="JABXIY010000050">
    <property type="protein sequence ID" value="NVK98820.1"/>
    <property type="molecule type" value="Genomic_DNA"/>
</dbReference>
<dbReference type="Gene3D" id="3.30.70.1230">
    <property type="entry name" value="Nucleotide cyclase"/>
    <property type="match status" value="1"/>
</dbReference>
<dbReference type="GO" id="GO:0006171">
    <property type="term" value="P:cAMP biosynthetic process"/>
    <property type="evidence" value="ECO:0007669"/>
    <property type="project" value="TreeGrafter"/>
</dbReference>
<dbReference type="PROSITE" id="PS50125">
    <property type="entry name" value="GUANYLATE_CYCLASE_2"/>
    <property type="match status" value="1"/>
</dbReference>
<organism evidence="2 3">
    <name type="scientific">Ruegeria pomeroyi</name>
    <dbReference type="NCBI Taxonomy" id="89184"/>
    <lineage>
        <taxon>Bacteria</taxon>
        <taxon>Pseudomonadati</taxon>
        <taxon>Pseudomonadota</taxon>
        <taxon>Alphaproteobacteria</taxon>
        <taxon>Rhodobacterales</taxon>
        <taxon>Roseobacteraceae</taxon>
        <taxon>Ruegeria</taxon>
    </lineage>
</organism>
<dbReference type="OMA" id="IMICDLR"/>
<dbReference type="PANTHER" id="PTHR43081:SF11">
    <property type="entry name" value="BLR2264 PROTEIN"/>
    <property type="match status" value="1"/>
</dbReference>
<gene>
    <name evidence="2" type="ORF">HW564_17975</name>
</gene>
<dbReference type="Pfam" id="PF00211">
    <property type="entry name" value="Guanylate_cyc"/>
    <property type="match status" value="1"/>
</dbReference>
<dbReference type="RefSeq" id="WP_011046500.1">
    <property type="nucleotide sequence ID" value="NZ_CP076685.1"/>
</dbReference>
<dbReference type="GO" id="GO:0004016">
    <property type="term" value="F:adenylate cyclase activity"/>
    <property type="evidence" value="ECO:0007669"/>
    <property type="project" value="UniProtKB-ARBA"/>
</dbReference>
<accession>A0A850LM13</accession>
<dbReference type="CDD" id="cd07302">
    <property type="entry name" value="CHD"/>
    <property type="match status" value="1"/>
</dbReference>
<dbReference type="SMART" id="SM00044">
    <property type="entry name" value="CYCc"/>
    <property type="match status" value="1"/>
</dbReference>